<feature type="domain" description="HpcH/HpaI aldolase/citrate lyase" evidence="4">
    <location>
        <begin position="24"/>
        <end position="242"/>
    </location>
</feature>
<evidence type="ECO:0000313" key="6">
    <source>
        <dbReference type="Proteomes" id="UP000503011"/>
    </source>
</evidence>
<keyword evidence="3" id="KW-0456">Lyase</keyword>
<accession>A0A6F8YZB2</accession>
<evidence type="ECO:0000256" key="1">
    <source>
        <dbReference type="ARBA" id="ARBA00005568"/>
    </source>
</evidence>
<dbReference type="GO" id="GO:0046872">
    <property type="term" value="F:metal ion binding"/>
    <property type="evidence" value="ECO:0007669"/>
    <property type="project" value="UniProtKB-KW"/>
</dbReference>
<reference evidence="5 6" key="1">
    <citation type="submission" date="2020-03" db="EMBL/GenBank/DDBJ databases">
        <title>Whole genome shotgun sequence of Phytohabitans suffuscus NBRC 105367.</title>
        <authorList>
            <person name="Komaki H."/>
            <person name="Tamura T."/>
        </authorList>
    </citation>
    <scope>NUCLEOTIDE SEQUENCE [LARGE SCALE GENOMIC DNA]</scope>
    <source>
        <strain evidence="5 6">NBRC 105367</strain>
    </source>
</reference>
<reference evidence="5 6" key="2">
    <citation type="submission" date="2020-03" db="EMBL/GenBank/DDBJ databases">
        <authorList>
            <person name="Ichikawa N."/>
            <person name="Kimura A."/>
            <person name="Kitahashi Y."/>
            <person name="Uohara A."/>
        </authorList>
    </citation>
    <scope>NUCLEOTIDE SEQUENCE [LARGE SCALE GENOMIC DNA]</scope>
    <source>
        <strain evidence="5 6">NBRC 105367</strain>
    </source>
</reference>
<dbReference type="Pfam" id="PF03328">
    <property type="entry name" value="HpcH_HpaI"/>
    <property type="match status" value="1"/>
</dbReference>
<evidence type="ECO:0000256" key="3">
    <source>
        <dbReference type="ARBA" id="ARBA00023239"/>
    </source>
</evidence>
<organism evidence="5 6">
    <name type="scientific">Phytohabitans suffuscus</name>
    <dbReference type="NCBI Taxonomy" id="624315"/>
    <lineage>
        <taxon>Bacteria</taxon>
        <taxon>Bacillati</taxon>
        <taxon>Actinomycetota</taxon>
        <taxon>Actinomycetes</taxon>
        <taxon>Micromonosporales</taxon>
        <taxon>Micromonosporaceae</taxon>
    </lineage>
</organism>
<dbReference type="InterPro" id="IPR005000">
    <property type="entry name" value="Aldolase/citrate-lyase_domain"/>
</dbReference>
<dbReference type="Gene3D" id="3.20.20.60">
    <property type="entry name" value="Phosphoenolpyruvate-binding domains"/>
    <property type="match status" value="1"/>
</dbReference>
<dbReference type="AlphaFoldDB" id="A0A6F8YZB2"/>
<gene>
    <name evidence="5" type="ORF">Psuf_086460</name>
</gene>
<dbReference type="InterPro" id="IPR050251">
    <property type="entry name" value="HpcH-HpaI_aldolase"/>
</dbReference>
<comment type="similarity">
    <text evidence="1">Belongs to the HpcH/HpaI aldolase family.</text>
</comment>
<dbReference type="SUPFAM" id="SSF51621">
    <property type="entry name" value="Phosphoenolpyruvate/pyruvate domain"/>
    <property type="match status" value="1"/>
</dbReference>
<dbReference type="EMBL" id="AP022871">
    <property type="protein sequence ID" value="BCB91333.1"/>
    <property type="molecule type" value="Genomic_DNA"/>
</dbReference>
<dbReference type="PANTHER" id="PTHR30502:SF0">
    <property type="entry name" value="PHOSPHOENOLPYRUVATE CARBOXYLASE FAMILY PROTEIN"/>
    <property type="match status" value="1"/>
</dbReference>
<evidence type="ECO:0000259" key="4">
    <source>
        <dbReference type="Pfam" id="PF03328"/>
    </source>
</evidence>
<evidence type="ECO:0000313" key="5">
    <source>
        <dbReference type="EMBL" id="BCB91333.1"/>
    </source>
</evidence>
<sequence length="255" mass="27475">MRVNHVKQELLAGKVRVGTWLHTLGSPELPQILSTAGFDFINVDMEHSSFSLKTVSDLCYAALQAGIVPVVRPPDRQHHLMSRPLDQGALGIYAPHVDTVEDARDVLDAVKFPPVGHRGSQPPSIVTSFRSFDAGRYMPEANAQTMVVVQLESRLALENADAILALPGVDGAVVGRGDLAADLGLGGQRGHPELDRAVEHMIAACARHGKVPGLMVLSVEDGRRWVERGVRMVTYASEMLMLRDAGTAAVAALRP</sequence>
<dbReference type="InterPro" id="IPR015813">
    <property type="entry name" value="Pyrv/PenolPyrv_kinase-like_dom"/>
</dbReference>
<dbReference type="PANTHER" id="PTHR30502">
    <property type="entry name" value="2-KETO-3-DEOXY-L-RHAMNONATE ALDOLASE"/>
    <property type="match status" value="1"/>
</dbReference>
<keyword evidence="6" id="KW-1185">Reference proteome</keyword>
<name>A0A6F8YZB2_9ACTN</name>
<dbReference type="GO" id="GO:0016832">
    <property type="term" value="F:aldehyde-lyase activity"/>
    <property type="evidence" value="ECO:0007669"/>
    <property type="project" value="TreeGrafter"/>
</dbReference>
<keyword evidence="2" id="KW-0479">Metal-binding</keyword>
<dbReference type="InterPro" id="IPR040442">
    <property type="entry name" value="Pyrv_kinase-like_dom_sf"/>
</dbReference>
<evidence type="ECO:0000256" key="2">
    <source>
        <dbReference type="ARBA" id="ARBA00022723"/>
    </source>
</evidence>
<protein>
    <submittedName>
        <fullName evidence="5">Aldolase</fullName>
    </submittedName>
</protein>
<dbReference type="Proteomes" id="UP000503011">
    <property type="component" value="Chromosome"/>
</dbReference>
<dbReference type="KEGG" id="psuu:Psuf_086460"/>
<proteinExistence type="inferred from homology"/>
<dbReference type="RefSeq" id="WP_269476380.1">
    <property type="nucleotide sequence ID" value="NZ_AP022871.1"/>
</dbReference>
<dbReference type="GO" id="GO:0005737">
    <property type="term" value="C:cytoplasm"/>
    <property type="evidence" value="ECO:0007669"/>
    <property type="project" value="TreeGrafter"/>
</dbReference>